<evidence type="ECO:0000256" key="1">
    <source>
        <dbReference type="SAM" id="Phobius"/>
    </source>
</evidence>
<proteinExistence type="predicted"/>
<keyword evidence="1" id="KW-0812">Transmembrane</keyword>
<dbReference type="Proteomes" id="UP000271603">
    <property type="component" value="Chromosome"/>
</dbReference>
<evidence type="ECO:0000313" key="2">
    <source>
        <dbReference type="EMBL" id="VEA70882.1"/>
    </source>
</evidence>
<feature type="transmembrane region" description="Helical" evidence="1">
    <location>
        <begin position="6"/>
        <end position="24"/>
    </location>
</feature>
<keyword evidence="1" id="KW-1133">Transmembrane helix</keyword>
<keyword evidence="1" id="KW-0472">Membrane</keyword>
<name>A0A3S4I0P2_SERRU</name>
<gene>
    <name evidence="2" type="ORF">NCTC9419_02398</name>
</gene>
<evidence type="ECO:0000313" key="3">
    <source>
        <dbReference type="Proteomes" id="UP000271603"/>
    </source>
</evidence>
<reference evidence="2 3" key="1">
    <citation type="submission" date="2018-12" db="EMBL/GenBank/DDBJ databases">
        <authorList>
            <consortium name="Pathogen Informatics"/>
        </authorList>
    </citation>
    <scope>NUCLEOTIDE SEQUENCE [LARGE SCALE GENOMIC DNA]</scope>
    <source>
        <strain evidence="2 3">NCTC9419</strain>
    </source>
</reference>
<organism evidence="2 3">
    <name type="scientific">Serratia rubidaea</name>
    <name type="common">Serratia marinorubra</name>
    <dbReference type="NCBI Taxonomy" id="61652"/>
    <lineage>
        <taxon>Bacteria</taxon>
        <taxon>Pseudomonadati</taxon>
        <taxon>Pseudomonadota</taxon>
        <taxon>Gammaproteobacteria</taxon>
        <taxon>Enterobacterales</taxon>
        <taxon>Yersiniaceae</taxon>
        <taxon>Serratia</taxon>
    </lineage>
</organism>
<sequence>MNNSALWATIFSILLIGWVIYIIFKSGSDDKKYRAEGIKVEAKIINKKNIGASGTGNMKFYMELEFPTNNGIVITHAKRFFTPEDMVKILRNNTVALYYLPEDPKKVYLVPGDME</sequence>
<evidence type="ECO:0008006" key="4">
    <source>
        <dbReference type="Google" id="ProtNLM"/>
    </source>
</evidence>
<dbReference type="AlphaFoldDB" id="A0A3S4I0P2"/>
<accession>A0A3S4I0P2</accession>
<protein>
    <recommendedName>
        <fullName evidence="4">DUF3592 domain-containing protein</fullName>
    </recommendedName>
</protein>
<dbReference type="EMBL" id="LR134155">
    <property type="protein sequence ID" value="VEA70882.1"/>
    <property type="molecule type" value="Genomic_DNA"/>
</dbReference>
<dbReference type="RefSeq" id="WP_128144012.1">
    <property type="nucleotide sequence ID" value="NZ_JAERKC010000067.1"/>
</dbReference>